<dbReference type="PANTHER" id="PTHR13282">
    <property type="entry name" value="PROTEIN FAM32A"/>
    <property type="match status" value="1"/>
</dbReference>
<name>A0A0G2HX02_9EURO</name>
<reference evidence="4" key="1">
    <citation type="journal article" date="2015" name="PLoS Genet.">
        <title>The dynamic genome and transcriptome of the human fungal pathogen Blastomyces and close relative Emmonsia.</title>
        <authorList>
            <person name="Munoz J.F."/>
            <person name="Gauthier G.M."/>
            <person name="Desjardins C.A."/>
            <person name="Gallo J.E."/>
            <person name="Holder J."/>
            <person name="Sullivan T.D."/>
            <person name="Marty A.J."/>
            <person name="Carmen J.C."/>
            <person name="Chen Z."/>
            <person name="Ding L."/>
            <person name="Gujja S."/>
            <person name="Magrini V."/>
            <person name="Misas E."/>
            <person name="Mitreva M."/>
            <person name="Priest M."/>
            <person name="Saif S."/>
            <person name="Whiston E.A."/>
            <person name="Young S."/>
            <person name="Zeng Q."/>
            <person name="Goldman W.E."/>
            <person name="Mardis E.R."/>
            <person name="Taylor J.W."/>
            <person name="McEwen J.G."/>
            <person name="Clay O.K."/>
            <person name="Klein B.S."/>
            <person name="Cuomo C.A."/>
        </authorList>
    </citation>
    <scope>NUCLEOTIDE SEQUENCE [LARGE SCALE GENOMIC DNA]</scope>
    <source>
        <strain evidence="4">UAMH 3008</strain>
    </source>
</reference>
<protein>
    <recommendedName>
        <fullName evidence="5">DUF1754-domain-containing protein</fullName>
    </recommendedName>
</protein>
<proteinExistence type="predicted"/>
<dbReference type="AlphaFoldDB" id="A0A0G2HX02"/>
<dbReference type="GO" id="GO:0005730">
    <property type="term" value="C:nucleolus"/>
    <property type="evidence" value="ECO:0007669"/>
    <property type="project" value="TreeGrafter"/>
</dbReference>
<feature type="compositionally biased region" description="Low complexity" evidence="2">
    <location>
        <begin position="93"/>
        <end position="106"/>
    </location>
</feature>
<comment type="caution">
    <text evidence="3">The sequence shown here is derived from an EMBL/GenBank/DDBJ whole genome shotgun (WGS) entry which is preliminary data.</text>
</comment>
<keyword evidence="1" id="KW-0175">Coiled coil</keyword>
<evidence type="ECO:0000256" key="1">
    <source>
        <dbReference type="SAM" id="Coils"/>
    </source>
</evidence>
<dbReference type="PANTHER" id="PTHR13282:SF6">
    <property type="entry name" value="PROTEIN FAM32A"/>
    <property type="match status" value="1"/>
</dbReference>
<accession>A0A0G2HX02</accession>
<evidence type="ECO:0008006" key="5">
    <source>
        <dbReference type="Google" id="ProtNLM"/>
    </source>
</evidence>
<dbReference type="Pfam" id="PF08555">
    <property type="entry name" value="FAM32A"/>
    <property type="match status" value="1"/>
</dbReference>
<feature type="region of interest" description="Disordered" evidence="2">
    <location>
        <begin position="1"/>
        <end position="106"/>
    </location>
</feature>
<organism evidence="3 4">
    <name type="scientific">[Emmonsia] crescens</name>
    <dbReference type="NCBI Taxonomy" id="73230"/>
    <lineage>
        <taxon>Eukaryota</taxon>
        <taxon>Fungi</taxon>
        <taxon>Dikarya</taxon>
        <taxon>Ascomycota</taxon>
        <taxon>Pezizomycotina</taxon>
        <taxon>Eurotiomycetes</taxon>
        <taxon>Eurotiomycetidae</taxon>
        <taxon>Onygenales</taxon>
        <taxon>Ajellomycetaceae</taxon>
        <taxon>Emergomyces</taxon>
    </lineage>
</organism>
<dbReference type="EMBL" id="LCZI01001044">
    <property type="protein sequence ID" value="KKZ62792.1"/>
    <property type="molecule type" value="Genomic_DNA"/>
</dbReference>
<dbReference type="Proteomes" id="UP000034164">
    <property type="component" value="Unassembled WGS sequence"/>
</dbReference>
<gene>
    <name evidence="3" type="ORF">EMCG_02903</name>
</gene>
<dbReference type="OrthoDB" id="4205821at2759"/>
<feature type="compositionally biased region" description="Basic residues" evidence="2">
    <location>
        <begin position="27"/>
        <end position="37"/>
    </location>
</feature>
<sequence length="209" mass="22687">MAPASEYVSGGGKLKIKGAPVLDGRVGKKGKKKRKKEKEKDKEGGNGSNDEERDGGSTRPRMKSVEGEGESATAAPDGDGGGVGGGGGGGSRSGSRSVSRGVSEGVEKVVVGKTEAERRYEEARRKRLDERLKREGVKTHKERVEELNKYLSNLSEHHDMYVSPPPRGWCILRAHCPTITVPLGILEMPIYLPPNNWLTYISLSFFNHS</sequence>
<feature type="coiled-coil region" evidence="1">
    <location>
        <begin position="113"/>
        <end position="157"/>
    </location>
</feature>
<feature type="compositionally biased region" description="Gly residues" evidence="2">
    <location>
        <begin position="78"/>
        <end position="92"/>
    </location>
</feature>
<dbReference type="VEuPathDB" id="FungiDB:EMCG_02903"/>
<evidence type="ECO:0000313" key="3">
    <source>
        <dbReference type="EMBL" id="KKZ62792.1"/>
    </source>
</evidence>
<evidence type="ECO:0000256" key="2">
    <source>
        <dbReference type="SAM" id="MobiDB-lite"/>
    </source>
</evidence>
<dbReference type="InterPro" id="IPR013865">
    <property type="entry name" value="FAM32A"/>
</dbReference>
<evidence type="ECO:0000313" key="4">
    <source>
        <dbReference type="Proteomes" id="UP000034164"/>
    </source>
</evidence>